<dbReference type="SUPFAM" id="SSF54060">
    <property type="entry name" value="His-Me finger endonucleases"/>
    <property type="match status" value="1"/>
</dbReference>
<dbReference type="Proteomes" id="UP000198555">
    <property type="component" value="Unassembled WGS sequence"/>
</dbReference>
<evidence type="ECO:0000256" key="2">
    <source>
        <dbReference type="ARBA" id="ARBA00022722"/>
    </source>
</evidence>
<dbReference type="NCBIfam" id="TIGR04183">
    <property type="entry name" value="Por_Secre_tail"/>
    <property type="match status" value="1"/>
</dbReference>
<dbReference type="RefSeq" id="WP_089771072.1">
    <property type="nucleotide sequence ID" value="NZ_FNWX01000067.1"/>
</dbReference>
<proteinExistence type="inferred from homology"/>
<dbReference type="Pfam" id="PF18962">
    <property type="entry name" value="Por_Secre_tail"/>
    <property type="match status" value="1"/>
</dbReference>
<accession>A0A1H6M4C9</accession>
<gene>
    <name evidence="6" type="ORF">SAMN05421793_1676</name>
</gene>
<keyword evidence="2" id="KW-0540">Nuclease</keyword>
<dbReference type="Pfam" id="PF04231">
    <property type="entry name" value="Endonuclease_1"/>
    <property type="match status" value="1"/>
</dbReference>
<dbReference type="GO" id="GO:0016787">
    <property type="term" value="F:hydrolase activity"/>
    <property type="evidence" value="ECO:0007669"/>
    <property type="project" value="UniProtKB-KW"/>
</dbReference>
<dbReference type="InterPro" id="IPR026444">
    <property type="entry name" value="Secre_tail"/>
</dbReference>
<dbReference type="InterPro" id="IPR007346">
    <property type="entry name" value="Endonuclease-I"/>
</dbReference>
<evidence type="ECO:0000256" key="3">
    <source>
        <dbReference type="ARBA" id="ARBA00022729"/>
    </source>
</evidence>
<evidence type="ECO:0000313" key="6">
    <source>
        <dbReference type="EMBL" id="SEH96114.1"/>
    </source>
</evidence>
<dbReference type="PANTHER" id="PTHR33607:SF2">
    <property type="entry name" value="ENDONUCLEASE-1"/>
    <property type="match status" value="1"/>
</dbReference>
<protein>
    <submittedName>
        <fullName evidence="6">Por secretion system C-terminal sorting domain-containing protein</fullName>
    </submittedName>
</protein>
<evidence type="ECO:0000256" key="4">
    <source>
        <dbReference type="ARBA" id="ARBA00022801"/>
    </source>
</evidence>
<keyword evidence="7" id="KW-1185">Reference proteome</keyword>
<comment type="similarity">
    <text evidence="1">Belongs to the EndA/NucM nuclease family.</text>
</comment>
<dbReference type="InterPro" id="IPR044925">
    <property type="entry name" value="His-Me_finger_sf"/>
</dbReference>
<evidence type="ECO:0000256" key="1">
    <source>
        <dbReference type="ARBA" id="ARBA00006429"/>
    </source>
</evidence>
<dbReference type="EMBL" id="FNWX01000067">
    <property type="protein sequence ID" value="SEH96114.1"/>
    <property type="molecule type" value="Genomic_DNA"/>
</dbReference>
<dbReference type="AlphaFoldDB" id="A0A1H6M4C9"/>
<organism evidence="6 7">
    <name type="scientific">Epilithonimonas hominis</name>
    <dbReference type="NCBI Taxonomy" id="420404"/>
    <lineage>
        <taxon>Bacteria</taxon>
        <taxon>Pseudomonadati</taxon>
        <taxon>Bacteroidota</taxon>
        <taxon>Flavobacteriia</taxon>
        <taxon>Flavobacteriales</taxon>
        <taxon>Weeksellaceae</taxon>
        <taxon>Chryseobacterium group</taxon>
        <taxon>Epilithonimonas</taxon>
    </lineage>
</organism>
<name>A0A1H6M4C9_9FLAO</name>
<keyword evidence="4" id="KW-0378">Hydrolase</keyword>
<dbReference type="GO" id="GO:0004518">
    <property type="term" value="F:nuclease activity"/>
    <property type="evidence" value="ECO:0007669"/>
    <property type="project" value="UniProtKB-KW"/>
</dbReference>
<keyword evidence="3" id="KW-0732">Signal</keyword>
<reference evidence="7" key="1">
    <citation type="submission" date="2016-10" db="EMBL/GenBank/DDBJ databases">
        <authorList>
            <person name="Varghese N."/>
            <person name="Submissions S."/>
        </authorList>
    </citation>
    <scope>NUCLEOTIDE SEQUENCE [LARGE SCALE GENOMIC DNA]</scope>
    <source>
        <strain evidence="7">DSM 19326</strain>
    </source>
</reference>
<sequence length="358" mass="39957">MKKNIFILFVGFFGLINAQEPNGYYSTVTGLSGYAMKTKLGEIISAGYQTKSYDNLYNGYPSTDSDNFYEKDGSVLDIYSENPTGADPYNYTHGQKKCGNYSVEGDCYNREHTVPQSLFNSDSPMVSDIHHILPTDGKVNGMRSNYPYGKVSNPTYTSKNGSKLGPNSSPGYGGTVFEPINEFKGDIARGLLYFVTRYQTRLSSFSSGNILNPSNPNQGLATWELNLLLLWHQQDPVSEREIVRNNAAYTYQKNRNPFVDHPEWVTEIWGLSPLAVDDASFSKNLTIAPNPVKGNTIQVTGDKDLKQFKKAFIYNTIGQNVQTIENPFQNGNTITLKNLPKGVYILKTGELNTKFIVD</sequence>
<dbReference type="STRING" id="420404.SAMN05421793_1676"/>
<feature type="domain" description="Secretion system C-terminal sorting" evidence="5">
    <location>
        <begin position="288"/>
        <end position="354"/>
    </location>
</feature>
<evidence type="ECO:0000259" key="5">
    <source>
        <dbReference type="Pfam" id="PF18962"/>
    </source>
</evidence>
<dbReference type="PANTHER" id="PTHR33607">
    <property type="entry name" value="ENDONUCLEASE-1"/>
    <property type="match status" value="1"/>
</dbReference>
<evidence type="ECO:0000313" key="7">
    <source>
        <dbReference type="Proteomes" id="UP000198555"/>
    </source>
</evidence>